<accession>A0A2N9J335</accession>
<dbReference type="EMBL" id="OIVN01006330">
    <property type="protein sequence ID" value="SPD30741.1"/>
    <property type="molecule type" value="Genomic_DNA"/>
</dbReference>
<sequence length="700" mass="76394">MRPLCDPWYSATSPLPKRPLPRASSSAKLLCGPNTCNLTVAWFPSTIRLNGTPYSPAGVACPLCCCLAVKTCIAISKVYGNWYAFDETPSYSIKPFLFELGIKLAQGMSYPLGALCLGNLYIHLNRLHDDEVEGSPYHVVESSVNITLFQVFVMEHLRTFAGHAKTSKAVQDRVLRSLGDGKGFLSKFSGGFPILFKWVGVKASEVSWMDDLDDEVKFVWQAYVKVKEGFACPDIFPATPFRDGYSSCFFKDGNLKFFRRQFGLDQDVQNANVVVYDCDTVMAPFIIIQASKYWSDLSVRVTIPAGKVMACDSADLRKSKPVVLAICAAPVGSDVIASSPIVIDEGPSDPVSEALPSPSTSEGKVYIPEVIERDDSSNISDILDHDDTSIQEVPLSMAPPATADIPESAAHFQENDLNMLPQIDTVDVAMDEETNSGGPHIDQATTIQPWDIASSSIPSQANIFTTAIVEKVTDNTRSSEVDLAIQRCGETSHGVSSPLVVGVSALGNTHPCHLNLGSAHSLAVNIVERDAPVSIVDKNDFDLIQGDFGSFLSSLNKTQANLRIASDFWSFSEAKENFLHFSVPAEATPLLEKLLLKHGNFMGGFKLGIGFGDFSLALLATVLMDIHHTPFDLLDEGKLFEWMDAVRDLMTTGVAIGFSWTIFIAKMEEELLTLKSEWEQFRATVPSMPAADMPLSNGLL</sequence>
<organism evidence="1">
    <name type="scientific">Fagus sylvatica</name>
    <name type="common">Beechnut</name>
    <dbReference type="NCBI Taxonomy" id="28930"/>
    <lineage>
        <taxon>Eukaryota</taxon>
        <taxon>Viridiplantae</taxon>
        <taxon>Streptophyta</taxon>
        <taxon>Embryophyta</taxon>
        <taxon>Tracheophyta</taxon>
        <taxon>Spermatophyta</taxon>
        <taxon>Magnoliopsida</taxon>
        <taxon>eudicotyledons</taxon>
        <taxon>Gunneridae</taxon>
        <taxon>Pentapetalae</taxon>
        <taxon>rosids</taxon>
        <taxon>fabids</taxon>
        <taxon>Fagales</taxon>
        <taxon>Fagaceae</taxon>
        <taxon>Fagus</taxon>
    </lineage>
</organism>
<proteinExistence type="predicted"/>
<dbReference type="AlphaFoldDB" id="A0A2N9J335"/>
<reference evidence="1" key="1">
    <citation type="submission" date="2018-02" db="EMBL/GenBank/DDBJ databases">
        <authorList>
            <person name="Cohen D.B."/>
            <person name="Kent A.D."/>
        </authorList>
    </citation>
    <scope>NUCLEOTIDE SEQUENCE</scope>
</reference>
<evidence type="ECO:0008006" key="2">
    <source>
        <dbReference type="Google" id="ProtNLM"/>
    </source>
</evidence>
<evidence type="ECO:0000313" key="1">
    <source>
        <dbReference type="EMBL" id="SPD30741.1"/>
    </source>
</evidence>
<name>A0A2N9J335_FAGSY</name>
<gene>
    <name evidence="1" type="ORF">FSB_LOCUS58623</name>
</gene>
<protein>
    <recommendedName>
        <fullName evidence="2">Aminotransferase-like plant mobile domain-containing protein</fullName>
    </recommendedName>
</protein>